<dbReference type="InterPro" id="IPR007016">
    <property type="entry name" value="O-antigen_ligase-rel_domated"/>
</dbReference>
<keyword evidence="2 5" id="KW-0812">Transmembrane</keyword>
<name>A0A8J3G4J1_9BACT</name>
<feature type="transmembrane region" description="Helical" evidence="5">
    <location>
        <begin position="32"/>
        <end position="54"/>
    </location>
</feature>
<evidence type="ECO:0000256" key="1">
    <source>
        <dbReference type="ARBA" id="ARBA00004141"/>
    </source>
</evidence>
<reference evidence="7" key="2">
    <citation type="submission" date="2020-09" db="EMBL/GenBank/DDBJ databases">
        <authorList>
            <person name="Sun Q."/>
            <person name="Kim S."/>
        </authorList>
    </citation>
    <scope>NUCLEOTIDE SEQUENCE</scope>
    <source>
        <strain evidence="7">KCTC 23224</strain>
    </source>
</reference>
<feature type="transmembrane region" description="Helical" evidence="5">
    <location>
        <begin position="84"/>
        <end position="103"/>
    </location>
</feature>
<evidence type="ECO:0000313" key="7">
    <source>
        <dbReference type="EMBL" id="GHB31500.1"/>
    </source>
</evidence>
<evidence type="ECO:0000256" key="2">
    <source>
        <dbReference type="ARBA" id="ARBA00022692"/>
    </source>
</evidence>
<dbReference type="PANTHER" id="PTHR37422">
    <property type="entry name" value="TEICHURONIC ACID BIOSYNTHESIS PROTEIN TUAE"/>
    <property type="match status" value="1"/>
</dbReference>
<dbReference type="InterPro" id="IPR051533">
    <property type="entry name" value="WaaL-like"/>
</dbReference>
<feature type="transmembrane region" description="Helical" evidence="5">
    <location>
        <begin position="301"/>
        <end position="317"/>
    </location>
</feature>
<dbReference type="GO" id="GO:0016020">
    <property type="term" value="C:membrane"/>
    <property type="evidence" value="ECO:0007669"/>
    <property type="project" value="UniProtKB-SubCell"/>
</dbReference>
<evidence type="ECO:0000259" key="6">
    <source>
        <dbReference type="Pfam" id="PF04932"/>
    </source>
</evidence>
<sequence>MLNAGLMVIYSFYLLHFYITDPVKLENRQRIFLGLFLLLITLVFLGYFIFPYSYFSIDKIVKYVFIFIAGLTVATFVEKVNIRLLINLMIIWGLVLCVWKLTIGIRLNFDKGQTYLTYGMPIGCSLLLLLLRVFQKLSWQQITVLIVLIGLNVFVILTSRGRSSIIFPFLSFGIILFATFFTKKNKAVATKILVTGGVIGLVAGSYVLANLEMFKSLARVIALVESGGEDSRLDLWIPAVQAISQNPFGYGTDAHEYVLIHYPHNIFLEITLAYGIIGLLLFLGVLGLTFQQFRRNIKRDIYYLSVSSLGLYFLLSWNTSHDFATATIPFVAFALSLKS</sequence>
<dbReference type="PANTHER" id="PTHR37422:SF17">
    <property type="entry name" value="O-ANTIGEN LIGASE"/>
    <property type="match status" value="1"/>
</dbReference>
<dbReference type="AlphaFoldDB" id="A0A8J3G4J1"/>
<comment type="subcellular location">
    <subcellularLocation>
        <location evidence="1">Membrane</location>
        <topology evidence="1">Multi-pass membrane protein</topology>
    </subcellularLocation>
</comment>
<feature type="transmembrane region" description="Helical" evidence="5">
    <location>
        <begin position="188"/>
        <end position="209"/>
    </location>
</feature>
<organism evidence="7 8">
    <name type="scientific">Mongoliitalea lutea</name>
    <dbReference type="NCBI Taxonomy" id="849756"/>
    <lineage>
        <taxon>Bacteria</taxon>
        <taxon>Pseudomonadati</taxon>
        <taxon>Bacteroidota</taxon>
        <taxon>Cytophagia</taxon>
        <taxon>Cytophagales</taxon>
        <taxon>Cyclobacteriaceae</taxon>
        <taxon>Mongoliitalea</taxon>
    </lineage>
</organism>
<comment type="caution">
    <text evidence="7">The sequence shown here is derived from an EMBL/GenBank/DDBJ whole genome shotgun (WGS) entry which is preliminary data.</text>
</comment>
<feature type="transmembrane region" description="Helical" evidence="5">
    <location>
        <begin position="165"/>
        <end position="181"/>
    </location>
</feature>
<keyword evidence="3 5" id="KW-1133">Transmembrane helix</keyword>
<gene>
    <name evidence="7" type="ORF">GCM10008106_10380</name>
</gene>
<dbReference type="Pfam" id="PF04932">
    <property type="entry name" value="Wzy_C"/>
    <property type="match status" value="1"/>
</dbReference>
<feature type="domain" description="O-antigen ligase-related" evidence="6">
    <location>
        <begin position="151"/>
        <end position="283"/>
    </location>
</feature>
<reference evidence="7" key="1">
    <citation type="journal article" date="2014" name="Int. J. Syst. Evol. Microbiol.">
        <title>Complete genome sequence of Corynebacterium casei LMG S-19264T (=DSM 44701T), isolated from a smear-ripened cheese.</title>
        <authorList>
            <consortium name="US DOE Joint Genome Institute (JGI-PGF)"/>
            <person name="Walter F."/>
            <person name="Albersmeier A."/>
            <person name="Kalinowski J."/>
            <person name="Ruckert C."/>
        </authorList>
    </citation>
    <scope>NUCLEOTIDE SEQUENCE</scope>
    <source>
        <strain evidence="7">KCTC 23224</strain>
    </source>
</reference>
<accession>A0A8J3G4J1</accession>
<feature type="transmembrane region" description="Helical" evidence="5">
    <location>
        <begin position="266"/>
        <end position="289"/>
    </location>
</feature>
<keyword evidence="4 5" id="KW-0472">Membrane</keyword>
<evidence type="ECO:0000313" key="8">
    <source>
        <dbReference type="Proteomes" id="UP000642809"/>
    </source>
</evidence>
<evidence type="ECO:0000256" key="3">
    <source>
        <dbReference type="ARBA" id="ARBA00022989"/>
    </source>
</evidence>
<protein>
    <recommendedName>
        <fullName evidence="6">O-antigen ligase-related domain-containing protein</fullName>
    </recommendedName>
</protein>
<feature type="transmembrane region" description="Helical" evidence="5">
    <location>
        <begin position="60"/>
        <end position="77"/>
    </location>
</feature>
<evidence type="ECO:0000256" key="5">
    <source>
        <dbReference type="SAM" id="Phobius"/>
    </source>
</evidence>
<evidence type="ECO:0000256" key="4">
    <source>
        <dbReference type="ARBA" id="ARBA00023136"/>
    </source>
</evidence>
<keyword evidence="8" id="KW-1185">Reference proteome</keyword>
<feature type="transmembrane region" description="Helical" evidence="5">
    <location>
        <begin position="115"/>
        <end position="134"/>
    </location>
</feature>
<feature type="transmembrane region" description="Helical" evidence="5">
    <location>
        <begin position="6"/>
        <end position="25"/>
    </location>
</feature>
<feature type="transmembrane region" description="Helical" evidence="5">
    <location>
        <begin position="141"/>
        <end position="159"/>
    </location>
</feature>
<proteinExistence type="predicted"/>
<dbReference type="EMBL" id="BMYF01000005">
    <property type="protein sequence ID" value="GHB31500.1"/>
    <property type="molecule type" value="Genomic_DNA"/>
</dbReference>
<dbReference type="Proteomes" id="UP000642809">
    <property type="component" value="Unassembled WGS sequence"/>
</dbReference>